<dbReference type="CDD" id="cd06225">
    <property type="entry name" value="HAMP"/>
    <property type="match status" value="1"/>
</dbReference>
<dbReference type="GO" id="GO:0009055">
    <property type="term" value="F:electron transfer activity"/>
    <property type="evidence" value="ECO:0007669"/>
    <property type="project" value="InterPro"/>
</dbReference>
<evidence type="ECO:0000259" key="6">
    <source>
        <dbReference type="PROSITE" id="PS51007"/>
    </source>
</evidence>
<evidence type="ECO:0000256" key="2">
    <source>
        <dbReference type="ARBA" id="ARBA00023004"/>
    </source>
</evidence>
<dbReference type="SUPFAM" id="SSF158472">
    <property type="entry name" value="HAMP domain-like"/>
    <property type="match status" value="1"/>
</dbReference>
<dbReference type="PROSITE" id="PS51007">
    <property type="entry name" value="CYTC"/>
    <property type="match status" value="1"/>
</dbReference>
<keyword evidence="4" id="KW-0472">Membrane</keyword>
<dbReference type="GO" id="GO:0016020">
    <property type="term" value="C:membrane"/>
    <property type="evidence" value="ECO:0007669"/>
    <property type="project" value="InterPro"/>
</dbReference>
<feature type="transmembrane region" description="Helical" evidence="4">
    <location>
        <begin position="215"/>
        <end position="238"/>
    </location>
</feature>
<dbReference type="InterPro" id="IPR021796">
    <property type="entry name" value="Tll0287-like_dom"/>
</dbReference>
<reference evidence="7 8" key="1">
    <citation type="submission" date="2019-03" db="EMBL/GenBank/DDBJ databases">
        <title>Draft Genome Sequence of Duganella callidus sp. nov., a Novel Duganella Species Isolated from Cultivated Soil.</title>
        <authorList>
            <person name="Raths R."/>
            <person name="Peta V."/>
            <person name="Bucking H."/>
        </authorList>
    </citation>
    <scope>NUCLEOTIDE SEQUENCE [LARGE SCALE GENOMIC DNA]</scope>
    <source>
        <strain evidence="7 8">DN04</strain>
    </source>
</reference>
<dbReference type="GO" id="GO:0046872">
    <property type="term" value="F:metal ion binding"/>
    <property type="evidence" value="ECO:0007669"/>
    <property type="project" value="UniProtKB-KW"/>
</dbReference>
<evidence type="ECO:0000259" key="5">
    <source>
        <dbReference type="PROSITE" id="PS50885"/>
    </source>
</evidence>
<evidence type="ECO:0000256" key="4">
    <source>
        <dbReference type="SAM" id="Phobius"/>
    </source>
</evidence>
<dbReference type="AlphaFoldDB" id="A0A4Y9SFM7"/>
<dbReference type="InterPro" id="IPR003660">
    <property type="entry name" value="HAMP_dom"/>
</dbReference>
<protein>
    <submittedName>
        <fullName evidence="7">DUF3365 domain-containing protein</fullName>
    </submittedName>
</protein>
<gene>
    <name evidence="7" type="ORF">E4L98_15255</name>
</gene>
<name>A0A4Y9SFM7_9BURK</name>
<evidence type="ECO:0000313" key="8">
    <source>
        <dbReference type="Proteomes" id="UP000297729"/>
    </source>
</evidence>
<organism evidence="7 8">
    <name type="scientific">Duganella callida</name>
    <dbReference type="NCBI Taxonomy" id="2561932"/>
    <lineage>
        <taxon>Bacteria</taxon>
        <taxon>Pseudomonadati</taxon>
        <taxon>Pseudomonadota</taxon>
        <taxon>Betaproteobacteria</taxon>
        <taxon>Burkholderiales</taxon>
        <taxon>Oxalobacteraceae</taxon>
        <taxon>Telluria group</taxon>
        <taxon>Duganella</taxon>
    </lineage>
</organism>
<proteinExistence type="predicted"/>
<dbReference type="Pfam" id="PF11845">
    <property type="entry name" value="Tll0287-like"/>
    <property type="match status" value="1"/>
</dbReference>
<keyword evidence="1 3" id="KW-0479">Metal-binding</keyword>
<dbReference type="PROSITE" id="PS50885">
    <property type="entry name" value="HAMP"/>
    <property type="match status" value="1"/>
</dbReference>
<feature type="domain" description="Cytochrome c" evidence="6">
    <location>
        <begin position="139"/>
        <end position="282"/>
    </location>
</feature>
<dbReference type="GO" id="GO:0020037">
    <property type="term" value="F:heme binding"/>
    <property type="evidence" value="ECO:0007669"/>
    <property type="project" value="InterPro"/>
</dbReference>
<dbReference type="OrthoDB" id="114218at2"/>
<dbReference type="Proteomes" id="UP000297729">
    <property type="component" value="Unassembled WGS sequence"/>
</dbReference>
<keyword evidence="3" id="KW-0349">Heme</keyword>
<sequence length="293" mass="32310">MKKRSLAAKFNLVFLLVAVLGFGAASVVTNQLLVSNAREETLQNARLLMQASNAAGKYTAAHIVPLLDNRMKFEFLPESVPTFAAIEHLNELLKAYPDYSYKQATLNPTNPRNRANEWETPLVHTLRANPSKPELVGERMTAGGPAIFIARPIRITNAACLACHSTPDAAPKTMTDIYGSANGFGWKMNEVVGAQVVSVPMTVPLQRARTLLYTYMWSLLGIFAFLFVVLNITIHLFVTRRVRRLASLADQVSLGQFDAAAFDTSDGDELAQLSQSFDRMRTSLASAMKMLDE</sequence>
<dbReference type="SMART" id="SM00304">
    <property type="entry name" value="HAMP"/>
    <property type="match status" value="1"/>
</dbReference>
<dbReference type="GO" id="GO:0007165">
    <property type="term" value="P:signal transduction"/>
    <property type="evidence" value="ECO:0007669"/>
    <property type="project" value="InterPro"/>
</dbReference>
<keyword evidence="2 3" id="KW-0408">Iron</keyword>
<evidence type="ECO:0000256" key="1">
    <source>
        <dbReference type="ARBA" id="ARBA00022723"/>
    </source>
</evidence>
<evidence type="ECO:0000256" key="3">
    <source>
        <dbReference type="PROSITE-ProRule" id="PRU00433"/>
    </source>
</evidence>
<feature type="domain" description="HAMP" evidence="5">
    <location>
        <begin position="236"/>
        <end position="289"/>
    </location>
</feature>
<accession>A0A4Y9SFM7</accession>
<dbReference type="Pfam" id="PF00672">
    <property type="entry name" value="HAMP"/>
    <property type="match status" value="1"/>
</dbReference>
<dbReference type="RefSeq" id="WP_135202411.1">
    <property type="nucleotide sequence ID" value="NZ_SPVG01000156.1"/>
</dbReference>
<dbReference type="EMBL" id="SPVG01000156">
    <property type="protein sequence ID" value="TFW20085.1"/>
    <property type="molecule type" value="Genomic_DNA"/>
</dbReference>
<keyword evidence="8" id="KW-1185">Reference proteome</keyword>
<evidence type="ECO:0000313" key="7">
    <source>
        <dbReference type="EMBL" id="TFW20085.1"/>
    </source>
</evidence>
<comment type="caution">
    <text evidence="7">The sequence shown here is derived from an EMBL/GenBank/DDBJ whole genome shotgun (WGS) entry which is preliminary data.</text>
</comment>
<keyword evidence="4" id="KW-1133">Transmembrane helix</keyword>
<dbReference type="InterPro" id="IPR009056">
    <property type="entry name" value="Cyt_c-like_dom"/>
</dbReference>
<dbReference type="Gene3D" id="6.10.340.10">
    <property type="match status" value="1"/>
</dbReference>
<keyword evidence="4" id="KW-0812">Transmembrane</keyword>